<dbReference type="Pfam" id="PF08713">
    <property type="entry name" value="DNA_alkylation"/>
    <property type="match status" value="1"/>
</dbReference>
<gene>
    <name evidence="1" type="ORF">N4264_24850</name>
</gene>
<reference evidence="1" key="1">
    <citation type="submission" date="2022-09" db="EMBL/GenBank/DDBJ databases">
        <title>Tahibacter sp. nov., isolated from a fresh water.</title>
        <authorList>
            <person name="Baek J.H."/>
            <person name="Lee J.K."/>
            <person name="Kim J.M."/>
            <person name="Jeon C.O."/>
        </authorList>
    </citation>
    <scope>NUCLEOTIDE SEQUENCE</scope>
    <source>
        <strain evidence="1">W38</strain>
    </source>
</reference>
<proteinExistence type="predicted"/>
<name>A0ABY6BF69_9GAMM</name>
<protein>
    <submittedName>
        <fullName evidence="1">DNA alkylation repair protein</fullName>
    </submittedName>
</protein>
<dbReference type="Gene3D" id="1.25.40.290">
    <property type="entry name" value="ARM repeat domains"/>
    <property type="match status" value="1"/>
</dbReference>
<accession>A0ABY6BF69</accession>
<dbReference type="EMBL" id="CP104694">
    <property type="protein sequence ID" value="UXI67918.1"/>
    <property type="molecule type" value="Genomic_DNA"/>
</dbReference>
<dbReference type="SUPFAM" id="SSF48371">
    <property type="entry name" value="ARM repeat"/>
    <property type="match status" value="1"/>
</dbReference>
<dbReference type="PANTHER" id="PTHR34070">
    <property type="entry name" value="ARMADILLO-TYPE FOLD"/>
    <property type="match status" value="1"/>
</dbReference>
<keyword evidence="2" id="KW-1185">Reference proteome</keyword>
<evidence type="ECO:0000313" key="2">
    <source>
        <dbReference type="Proteomes" id="UP001064632"/>
    </source>
</evidence>
<dbReference type="RefSeq" id="WP_261694887.1">
    <property type="nucleotide sequence ID" value="NZ_CP104694.1"/>
</dbReference>
<dbReference type="InterPro" id="IPR016024">
    <property type="entry name" value="ARM-type_fold"/>
</dbReference>
<dbReference type="CDD" id="cd07064">
    <property type="entry name" value="AlkD_like_1"/>
    <property type="match status" value="1"/>
</dbReference>
<dbReference type="Proteomes" id="UP001064632">
    <property type="component" value="Chromosome"/>
</dbReference>
<organism evidence="1 2">
    <name type="scientific">Tahibacter amnicola</name>
    <dbReference type="NCBI Taxonomy" id="2976241"/>
    <lineage>
        <taxon>Bacteria</taxon>
        <taxon>Pseudomonadati</taxon>
        <taxon>Pseudomonadota</taxon>
        <taxon>Gammaproteobacteria</taxon>
        <taxon>Lysobacterales</taxon>
        <taxon>Rhodanobacteraceae</taxon>
        <taxon>Tahibacter</taxon>
    </lineage>
</organism>
<sequence length="237" mass="27002">MPATANPAAVLRRRCADMATALRVAADPARAAGMQAYMKSAMPFAGAPAPAMRRTSHALFKQWWPLDETQWRNTILALWQTAAFREQRYAAIELLSWGRAKAHRQASALPLVEQLVVEGAWWDYIDAMAPVVGDILRASPSTVTTLRRWSRHENVWLRRIAILCQLDFKHDTNVPLLFELMAPSLDSREFFLRKAIGWALRQLARTQPDVVLRYVREHESQLSPLSRREALKHLAGR</sequence>
<dbReference type="Gene3D" id="1.20.1660.10">
    <property type="entry name" value="Hypothetical protein (EF3068)"/>
    <property type="match status" value="1"/>
</dbReference>
<evidence type="ECO:0000313" key="1">
    <source>
        <dbReference type="EMBL" id="UXI67918.1"/>
    </source>
</evidence>
<dbReference type="PANTHER" id="PTHR34070:SF1">
    <property type="entry name" value="DNA ALKYLATION REPAIR PROTEIN"/>
    <property type="match status" value="1"/>
</dbReference>
<dbReference type="InterPro" id="IPR014825">
    <property type="entry name" value="DNA_alkylation"/>
</dbReference>